<dbReference type="EMBL" id="BAAAUX010000015">
    <property type="protein sequence ID" value="GAA2798688.1"/>
    <property type="molecule type" value="Genomic_DNA"/>
</dbReference>
<evidence type="ECO:0000256" key="1">
    <source>
        <dbReference type="SAM" id="MobiDB-lite"/>
    </source>
</evidence>
<evidence type="ECO:0000313" key="3">
    <source>
        <dbReference type="Proteomes" id="UP001500979"/>
    </source>
</evidence>
<organism evidence="2 3">
    <name type="scientific">Saccharopolyspora taberi</name>
    <dbReference type="NCBI Taxonomy" id="60895"/>
    <lineage>
        <taxon>Bacteria</taxon>
        <taxon>Bacillati</taxon>
        <taxon>Actinomycetota</taxon>
        <taxon>Actinomycetes</taxon>
        <taxon>Pseudonocardiales</taxon>
        <taxon>Pseudonocardiaceae</taxon>
        <taxon>Saccharopolyspora</taxon>
    </lineage>
</organism>
<sequence length="194" mass="21551">MDTVGLPDPDSPDPDSPDQADRTMQRLELTTTLDEWFPRWRSMVGECQREGVPLGWVADGPGPAGTMLAEIGDDGRGPDPASLTWDARQLYLLLRLTEAPEYWMRATPVYGARIGYHVDAVLHARETEPDHGVRRWQVLTAAGEPVLLADDPAVGHGRPWLLRSDASYDVEYDVEGWRVYGHDVPEGIVALPEP</sequence>
<gene>
    <name evidence="2" type="ORF">GCM10010470_37340</name>
</gene>
<comment type="caution">
    <text evidence="2">The sequence shown here is derived from an EMBL/GenBank/DDBJ whole genome shotgun (WGS) entry which is preliminary data.</text>
</comment>
<name>A0ABN3VGN4_9PSEU</name>
<accession>A0ABN3VGN4</accession>
<proteinExistence type="predicted"/>
<protein>
    <submittedName>
        <fullName evidence="2">Uncharacterized protein</fullName>
    </submittedName>
</protein>
<feature type="region of interest" description="Disordered" evidence="1">
    <location>
        <begin position="1"/>
        <end position="22"/>
    </location>
</feature>
<keyword evidence="3" id="KW-1185">Reference proteome</keyword>
<reference evidence="2 3" key="1">
    <citation type="journal article" date="2019" name="Int. J. Syst. Evol. Microbiol.">
        <title>The Global Catalogue of Microorganisms (GCM) 10K type strain sequencing project: providing services to taxonomists for standard genome sequencing and annotation.</title>
        <authorList>
            <consortium name="The Broad Institute Genomics Platform"/>
            <consortium name="The Broad Institute Genome Sequencing Center for Infectious Disease"/>
            <person name="Wu L."/>
            <person name="Ma J."/>
        </authorList>
    </citation>
    <scope>NUCLEOTIDE SEQUENCE [LARGE SCALE GENOMIC DNA]</scope>
    <source>
        <strain evidence="2 3">JCM 9383</strain>
    </source>
</reference>
<evidence type="ECO:0000313" key="2">
    <source>
        <dbReference type="EMBL" id="GAA2798688.1"/>
    </source>
</evidence>
<dbReference type="Proteomes" id="UP001500979">
    <property type="component" value="Unassembled WGS sequence"/>
</dbReference>